<feature type="transmembrane region" description="Helical" evidence="1">
    <location>
        <begin position="219"/>
        <end position="239"/>
    </location>
</feature>
<feature type="transmembrane region" description="Helical" evidence="1">
    <location>
        <begin position="113"/>
        <end position="131"/>
    </location>
</feature>
<gene>
    <name evidence="2" type="ORF">LOD99_8358</name>
</gene>
<dbReference type="EMBL" id="JAKMXF010000335">
    <property type="protein sequence ID" value="KAI6647897.1"/>
    <property type="molecule type" value="Genomic_DNA"/>
</dbReference>
<evidence type="ECO:0000313" key="2">
    <source>
        <dbReference type="EMBL" id="KAI6647897.1"/>
    </source>
</evidence>
<accession>A0AAV7JGB0</accession>
<keyword evidence="1" id="KW-0472">Membrane</keyword>
<reference evidence="2 3" key="1">
    <citation type="journal article" date="2023" name="BMC Biol.">
        <title>The compact genome of the sponge Oopsacas minuta (Hexactinellida) is lacking key metazoan core genes.</title>
        <authorList>
            <person name="Santini S."/>
            <person name="Schenkelaars Q."/>
            <person name="Jourda C."/>
            <person name="Duchesne M."/>
            <person name="Belahbib H."/>
            <person name="Rocher C."/>
            <person name="Selva M."/>
            <person name="Riesgo A."/>
            <person name="Vervoort M."/>
            <person name="Leys S.P."/>
            <person name="Kodjabachian L."/>
            <person name="Le Bivic A."/>
            <person name="Borchiellini C."/>
            <person name="Claverie J.M."/>
            <person name="Renard E."/>
        </authorList>
    </citation>
    <scope>NUCLEOTIDE SEQUENCE [LARGE SCALE GENOMIC DNA]</scope>
    <source>
        <strain evidence="2">SPO-2</strain>
    </source>
</reference>
<feature type="transmembrane region" description="Helical" evidence="1">
    <location>
        <begin position="143"/>
        <end position="164"/>
    </location>
</feature>
<feature type="transmembrane region" description="Helical" evidence="1">
    <location>
        <begin position="6"/>
        <end position="23"/>
    </location>
</feature>
<dbReference type="Proteomes" id="UP001165289">
    <property type="component" value="Unassembled WGS sequence"/>
</dbReference>
<keyword evidence="1" id="KW-0812">Transmembrane</keyword>
<keyword evidence="1" id="KW-1133">Transmembrane helix</keyword>
<sequence>MPISYSLYTIAFCFWCIYLFDAIKHKRRYYKSALRCLQGEHDLHQKIKAYNAKTELVKYVYLFCMNLVEWIGVIFGLVAYLIPIIQEYVNIASTNQVYRGILWGHNLPDINNVSLMLNSILIGCLCMYLAARQAQKSWVKANRIPIIICIFLLCSTAIQIMVSISYIRIIGLWFDQVLVSIALMFAFKQYRKLKMVINWTIIDLQVMQRKKLLTEQIRMKRVFTITFCFIWIGALTILASDYIRAISRTIQVISREYDASVFYLSLCENSTYSHPDIGKGITILTGIDVLLGTIGCLIIFIPYTGYGLITMFVIQWRLCRGMTGYRTHFKNPLYAPLI</sequence>
<feature type="transmembrane region" description="Helical" evidence="1">
    <location>
        <begin position="170"/>
        <end position="187"/>
    </location>
</feature>
<feature type="transmembrane region" description="Helical" evidence="1">
    <location>
        <begin position="289"/>
        <end position="314"/>
    </location>
</feature>
<name>A0AAV7JGB0_9METZ</name>
<keyword evidence="3" id="KW-1185">Reference proteome</keyword>
<dbReference type="AlphaFoldDB" id="A0AAV7JGB0"/>
<protein>
    <submittedName>
        <fullName evidence="2">Uncharacterized protein</fullName>
    </submittedName>
</protein>
<feature type="transmembrane region" description="Helical" evidence="1">
    <location>
        <begin position="59"/>
        <end position="82"/>
    </location>
</feature>
<proteinExistence type="predicted"/>
<evidence type="ECO:0000313" key="3">
    <source>
        <dbReference type="Proteomes" id="UP001165289"/>
    </source>
</evidence>
<organism evidence="2 3">
    <name type="scientific">Oopsacas minuta</name>
    <dbReference type="NCBI Taxonomy" id="111878"/>
    <lineage>
        <taxon>Eukaryota</taxon>
        <taxon>Metazoa</taxon>
        <taxon>Porifera</taxon>
        <taxon>Hexactinellida</taxon>
        <taxon>Hexasterophora</taxon>
        <taxon>Lyssacinosida</taxon>
        <taxon>Leucopsacidae</taxon>
        <taxon>Oopsacas</taxon>
    </lineage>
</organism>
<comment type="caution">
    <text evidence="2">The sequence shown here is derived from an EMBL/GenBank/DDBJ whole genome shotgun (WGS) entry which is preliminary data.</text>
</comment>
<evidence type="ECO:0000256" key="1">
    <source>
        <dbReference type="SAM" id="Phobius"/>
    </source>
</evidence>